<evidence type="ECO:0000256" key="7">
    <source>
        <dbReference type="ARBA" id="ARBA00023180"/>
    </source>
</evidence>
<dbReference type="GO" id="GO:0016020">
    <property type="term" value="C:membrane"/>
    <property type="evidence" value="ECO:0007669"/>
    <property type="project" value="UniProtKB-SubCell"/>
</dbReference>
<protein>
    <submittedName>
        <fullName evidence="11">OX-2 membrane glycoprotein-like, partial</fullName>
    </submittedName>
</protein>
<organism evidence="11 12">
    <name type="scientific">Xyrichtys novacula</name>
    <name type="common">Pearly razorfish</name>
    <name type="synonym">Hemipteronotus novacula</name>
    <dbReference type="NCBI Taxonomy" id="13765"/>
    <lineage>
        <taxon>Eukaryota</taxon>
        <taxon>Metazoa</taxon>
        <taxon>Chordata</taxon>
        <taxon>Craniata</taxon>
        <taxon>Vertebrata</taxon>
        <taxon>Euteleostomi</taxon>
        <taxon>Actinopterygii</taxon>
        <taxon>Neopterygii</taxon>
        <taxon>Teleostei</taxon>
        <taxon>Neoteleostei</taxon>
        <taxon>Acanthomorphata</taxon>
        <taxon>Eupercaria</taxon>
        <taxon>Labriformes</taxon>
        <taxon>Labridae</taxon>
        <taxon>Xyrichtys</taxon>
    </lineage>
</organism>
<dbReference type="EMBL" id="OY660887">
    <property type="protein sequence ID" value="CAJ1087569.1"/>
    <property type="molecule type" value="Genomic_DNA"/>
</dbReference>
<dbReference type="AlphaFoldDB" id="A0AAV1HQR1"/>
<keyword evidence="12" id="KW-1185">Reference proteome</keyword>
<dbReference type="GO" id="GO:0030424">
    <property type="term" value="C:axon"/>
    <property type="evidence" value="ECO:0007669"/>
    <property type="project" value="TreeGrafter"/>
</dbReference>
<dbReference type="GO" id="GO:0034113">
    <property type="term" value="P:heterotypic cell-cell adhesion"/>
    <property type="evidence" value="ECO:0007669"/>
    <property type="project" value="TreeGrafter"/>
</dbReference>
<evidence type="ECO:0000256" key="1">
    <source>
        <dbReference type="ARBA" id="ARBA00004167"/>
    </source>
</evidence>
<name>A0AAV1HQR1_XYRNO</name>
<comment type="subcellular location">
    <subcellularLocation>
        <location evidence="1">Membrane</location>
        <topology evidence="1">Single-pass membrane protein</topology>
    </subcellularLocation>
</comment>
<gene>
    <name evidence="11" type="ORF">XNOV1_A029072</name>
</gene>
<accession>A0AAV1HQR1</accession>
<proteinExistence type="predicted"/>
<keyword evidence="3 10" id="KW-0732">Signal</keyword>
<evidence type="ECO:0000256" key="6">
    <source>
        <dbReference type="ARBA" id="ARBA00023157"/>
    </source>
</evidence>
<dbReference type="SUPFAM" id="SSF48726">
    <property type="entry name" value="Immunoglobulin"/>
    <property type="match status" value="1"/>
</dbReference>
<keyword evidence="7" id="KW-0325">Glycoprotein</keyword>
<dbReference type="GO" id="GO:0043025">
    <property type="term" value="C:neuronal cell body"/>
    <property type="evidence" value="ECO:0007669"/>
    <property type="project" value="TreeGrafter"/>
</dbReference>
<dbReference type="GO" id="GO:0098632">
    <property type="term" value="F:cell-cell adhesion mediator activity"/>
    <property type="evidence" value="ECO:0007669"/>
    <property type="project" value="InterPro"/>
</dbReference>
<keyword evidence="6" id="KW-1015">Disulfide bond</keyword>
<evidence type="ECO:0000256" key="3">
    <source>
        <dbReference type="ARBA" id="ARBA00022729"/>
    </source>
</evidence>
<evidence type="ECO:0000256" key="5">
    <source>
        <dbReference type="ARBA" id="ARBA00023136"/>
    </source>
</evidence>
<dbReference type="GO" id="GO:0009986">
    <property type="term" value="C:cell surface"/>
    <property type="evidence" value="ECO:0007669"/>
    <property type="project" value="TreeGrafter"/>
</dbReference>
<evidence type="ECO:0000313" key="11">
    <source>
        <dbReference type="EMBL" id="CAJ1087569.1"/>
    </source>
</evidence>
<dbReference type="InterPro" id="IPR047164">
    <property type="entry name" value="OX2G-like"/>
</dbReference>
<reference evidence="11" key="1">
    <citation type="submission" date="2023-08" db="EMBL/GenBank/DDBJ databases">
        <authorList>
            <person name="Alioto T."/>
            <person name="Alioto T."/>
            <person name="Gomez Garrido J."/>
        </authorList>
    </citation>
    <scope>NUCLEOTIDE SEQUENCE</scope>
</reference>
<evidence type="ECO:0000256" key="10">
    <source>
        <dbReference type="SAM" id="SignalP"/>
    </source>
</evidence>
<dbReference type="PANTHER" id="PTHR46841:SF7">
    <property type="entry name" value="IG-LIKE DOMAIN-CONTAINING PROTEIN"/>
    <property type="match status" value="1"/>
</dbReference>
<evidence type="ECO:0000256" key="8">
    <source>
        <dbReference type="ARBA" id="ARBA00023319"/>
    </source>
</evidence>
<evidence type="ECO:0000256" key="4">
    <source>
        <dbReference type="ARBA" id="ARBA00022989"/>
    </source>
</evidence>
<dbReference type="Proteomes" id="UP001178508">
    <property type="component" value="Chromosome 24"/>
</dbReference>
<evidence type="ECO:0000256" key="9">
    <source>
        <dbReference type="SAM" id="Phobius"/>
    </source>
</evidence>
<keyword evidence="5 9" id="KW-0472">Membrane</keyword>
<keyword evidence="8" id="KW-0393">Immunoglobulin domain</keyword>
<dbReference type="GO" id="GO:0150079">
    <property type="term" value="P:negative regulation of neuroinflammatory response"/>
    <property type="evidence" value="ECO:0007669"/>
    <property type="project" value="TreeGrafter"/>
</dbReference>
<feature type="signal peptide" evidence="10">
    <location>
        <begin position="1"/>
        <end position="25"/>
    </location>
</feature>
<feature type="chain" id="PRO_5043606416" evidence="10">
    <location>
        <begin position="26"/>
        <end position="297"/>
    </location>
</feature>
<keyword evidence="4 9" id="KW-1133">Transmembrane helix</keyword>
<keyword evidence="2 9" id="KW-0812">Transmembrane</keyword>
<evidence type="ECO:0000313" key="12">
    <source>
        <dbReference type="Proteomes" id="UP001178508"/>
    </source>
</evidence>
<sequence length="297" mass="32314">MAEEMSLYGIILLLSALGIIQEGRTLIQTQSEGSARLGDQVDFNCQLTQPEDGDQKISPPLDPIVNLSGFKGDCGHEDSHIVMRKLTEQDEGCYKCMSNSHPDGASSGPTCVRPFAVSELYGPVLLARGPNSTVDVVVSCTVSGKPHPSLEITFPHQGLRLGRIIDHCVFNNDSSATFTMTAMMTRLHQNSTVVGCAAQVSSLPEKKSYRVFLEVKQPPADDALKEESEEDNISHGEPEVGNISNSKSLFSILAVLIVDCVVFMFLLSSFSQRQDSDHCVSCVGDPHWFVRGPLFPV</sequence>
<dbReference type="PANTHER" id="PTHR46841">
    <property type="entry name" value="OX-2 MEMBRANE GLYCOPROTEIN"/>
    <property type="match status" value="1"/>
</dbReference>
<dbReference type="InterPro" id="IPR036179">
    <property type="entry name" value="Ig-like_dom_sf"/>
</dbReference>
<feature type="transmembrane region" description="Helical" evidence="9">
    <location>
        <begin position="248"/>
        <end position="267"/>
    </location>
</feature>
<evidence type="ECO:0000256" key="2">
    <source>
        <dbReference type="ARBA" id="ARBA00022692"/>
    </source>
</evidence>